<evidence type="ECO:0000256" key="1">
    <source>
        <dbReference type="SAM" id="MobiDB-lite"/>
    </source>
</evidence>
<evidence type="ECO:0000313" key="2">
    <source>
        <dbReference type="EMBL" id="MDN4612317.1"/>
    </source>
</evidence>
<feature type="region of interest" description="Disordered" evidence="1">
    <location>
        <begin position="1"/>
        <end position="22"/>
    </location>
</feature>
<accession>A0ABT8K728</accession>
<keyword evidence="3" id="KW-1185">Reference proteome</keyword>
<reference evidence="2" key="1">
    <citation type="submission" date="2023-06" db="EMBL/GenBank/DDBJ databases">
        <title>MT1 and MT2 Draft Genomes of Novel Species.</title>
        <authorList>
            <person name="Venkateswaran K."/>
        </authorList>
    </citation>
    <scope>NUCLEOTIDE SEQUENCE</scope>
    <source>
        <strain evidence="2">IIF3SC-B10</strain>
    </source>
</reference>
<dbReference type="Proteomes" id="UP001174209">
    <property type="component" value="Unassembled WGS sequence"/>
</dbReference>
<organism evidence="2 3">
    <name type="scientific">Arthrobacter burdickii</name>
    <dbReference type="NCBI Taxonomy" id="3035920"/>
    <lineage>
        <taxon>Bacteria</taxon>
        <taxon>Bacillati</taxon>
        <taxon>Actinomycetota</taxon>
        <taxon>Actinomycetes</taxon>
        <taxon>Micrococcales</taxon>
        <taxon>Micrococcaceae</taxon>
        <taxon>Arthrobacter</taxon>
    </lineage>
</organism>
<name>A0ABT8K728_9MICC</name>
<dbReference type="RefSeq" id="WP_301229251.1">
    <property type="nucleotide sequence ID" value="NZ_JAROCG010000002.1"/>
</dbReference>
<dbReference type="EMBL" id="JAROCG010000002">
    <property type="protein sequence ID" value="MDN4612317.1"/>
    <property type="molecule type" value="Genomic_DNA"/>
</dbReference>
<comment type="caution">
    <text evidence="2">The sequence shown here is derived from an EMBL/GenBank/DDBJ whole genome shotgun (WGS) entry which is preliminary data.</text>
</comment>
<evidence type="ECO:0000313" key="3">
    <source>
        <dbReference type="Proteomes" id="UP001174209"/>
    </source>
</evidence>
<protein>
    <submittedName>
        <fullName evidence="2">Uncharacterized protein</fullName>
    </submittedName>
</protein>
<gene>
    <name evidence="2" type="ORF">P5G52_15725</name>
</gene>
<proteinExistence type="predicted"/>
<sequence length="106" mass="11872">MNDSLFDFGSADTDNPEPAPLATPIRDEQVDAIREAFAKASINDQDRRKEIVESAALREVTSLRELQAHEARRVLQRISESAATTSRSAGGSDWDLREEDTWIDKL</sequence>